<dbReference type="GO" id="GO:0022857">
    <property type="term" value="F:transmembrane transporter activity"/>
    <property type="evidence" value="ECO:0007669"/>
    <property type="project" value="InterPro"/>
</dbReference>
<dbReference type="GO" id="GO:0016020">
    <property type="term" value="C:membrane"/>
    <property type="evidence" value="ECO:0007669"/>
    <property type="project" value="InterPro"/>
</dbReference>
<proteinExistence type="predicted"/>
<evidence type="ECO:0000256" key="4">
    <source>
        <dbReference type="SAM" id="Phobius"/>
    </source>
</evidence>
<sequence length="102" mass="11607">MGGRYCYRDVLPFIVLVAMECINVGLNTLFKAATVKGMSYHVFIVYAYAIAALFLLPAPFVSRRSVSLFYIKITKRVYVEIKTASVKFLVLCLHADRGFFLR</sequence>
<keyword evidence="3 4" id="KW-0472">Membrane</keyword>
<evidence type="ECO:0000256" key="1">
    <source>
        <dbReference type="ARBA" id="ARBA00022692"/>
    </source>
</evidence>
<evidence type="ECO:0000313" key="5">
    <source>
        <dbReference type="EMBL" id="MBW81519.1"/>
    </source>
</evidence>
<accession>A0A2P2IJY7</accession>
<reference evidence="5" key="1">
    <citation type="submission" date="2018-02" db="EMBL/GenBank/DDBJ databases">
        <title>Rhizophora mucronata_Transcriptome.</title>
        <authorList>
            <person name="Meera S.P."/>
            <person name="Sreeshan A."/>
            <person name="Augustine A."/>
        </authorList>
    </citation>
    <scope>NUCLEOTIDE SEQUENCE</scope>
    <source>
        <tissue evidence="5">Leaf</tissue>
    </source>
</reference>
<feature type="transmembrane region" description="Helical" evidence="4">
    <location>
        <begin position="12"/>
        <end position="30"/>
    </location>
</feature>
<keyword evidence="1 4" id="KW-0812">Transmembrane</keyword>
<protein>
    <submittedName>
        <fullName evidence="5">WAT1-related protein At3g28050-like</fullName>
    </submittedName>
</protein>
<name>A0A2P2IJY7_RHIMU</name>
<dbReference type="AlphaFoldDB" id="A0A2P2IJY7"/>
<evidence type="ECO:0000256" key="3">
    <source>
        <dbReference type="ARBA" id="ARBA00023136"/>
    </source>
</evidence>
<feature type="transmembrane region" description="Helical" evidence="4">
    <location>
        <begin position="42"/>
        <end position="62"/>
    </location>
</feature>
<evidence type="ECO:0000256" key="2">
    <source>
        <dbReference type="ARBA" id="ARBA00022989"/>
    </source>
</evidence>
<dbReference type="EMBL" id="GGEC01001036">
    <property type="protein sequence ID" value="MBW81519.1"/>
    <property type="molecule type" value="Transcribed_RNA"/>
</dbReference>
<keyword evidence="2 4" id="KW-1133">Transmembrane helix</keyword>
<dbReference type="InterPro" id="IPR030184">
    <property type="entry name" value="WAT1-related"/>
</dbReference>
<dbReference type="PANTHER" id="PTHR31218">
    <property type="entry name" value="WAT1-RELATED PROTEIN"/>
    <property type="match status" value="1"/>
</dbReference>
<organism evidence="5">
    <name type="scientific">Rhizophora mucronata</name>
    <name type="common">Asiatic mangrove</name>
    <dbReference type="NCBI Taxonomy" id="61149"/>
    <lineage>
        <taxon>Eukaryota</taxon>
        <taxon>Viridiplantae</taxon>
        <taxon>Streptophyta</taxon>
        <taxon>Embryophyta</taxon>
        <taxon>Tracheophyta</taxon>
        <taxon>Spermatophyta</taxon>
        <taxon>Magnoliopsida</taxon>
        <taxon>eudicotyledons</taxon>
        <taxon>Gunneridae</taxon>
        <taxon>Pentapetalae</taxon>
        <taxon>rosids</taxon>
        <taxon>fabids</taxon>
        <taxon>Malpighiales</taxon>
        <taxon>Rhizophoraceae</taxon>
        <taxon>Rhizophora</taxon>
    </lineage>
</organism>